<evidence type="ECO:0000256" key="1">
    <source>
        <dbReference type="ARBA" id="ARBA00009477"/>
    </source>
</evidence>
<dbReference type="Gene3D" id="1.10.287.470">
    <property type="entry name" value="Helix hairpin bin"/>
    <property type="match status" value="1"/>
</dbReference>
<dbReference type="Gene3D" id="2.40.50.100">
    <property type="match status" value="1"/>
</dbReference>
<dbReference type="Gene3D" id="2.40.420.20">
    <property type="match status" value="1"/>
</dbReference>
<protein>
    <submittedName>
        <fullName evidence="6">Efflux RND transporter periplasmic adaptor subunit</fullName>
    </submittedName>
</protein>
<evidence type="ECO:0000313" key="6">
    <source>
        <dbReference type="EMBL" id="MDH1181309.1"/>
    </source>
</evidence>
<evidence type="ECO:0000259" key="5">
    <source>
        <dbReference type="Pfam" id="PF25975"/>
    </source>
</evidence>
<gene>
    <name evidence="6" type="ORF">N5C72_24815</name>
</gene>
<dbReference type="PANTHER" id="PTHR30097:SF4">
    <property type="entry name" value="SLR6042 PROTEIN"/>
    <property type="match status" value="1"/>
</dbReference>
<feature type="signal peptide" evidence="3">
    <location>
        <begin position="1"/>
        <end position="28"/>
    </location>
</feature>
<proteinExistence type="inferred from homology"/>
<dbReference type="InterPro" id="IPR051909">
    <property type="entry name" value="MFP_Cation_Efflux"/>
</dbReference>
<dbReference type="PANTHER" id="PTHR30097">
    <property type="entry name" value="CATION EFFLUX SYSTEM PROTEIN CUSB"/>
    <property type="match status" value="1"/>
</dbReference>
<comment type="similarity">
    <text evidence="1">Belongs to the membrane fusion protein (MFP) (TC 8.A.1) family.</text>
</comment>
<dbReference type="InterPro" id="IPR058649">
    <property type="entry name" value="CzcB_C"/>
</dbReference>
<dbReference type="Pfam" id="PF25893">
    <property type="entry name" value="HH_CzcB"/>
    <property type="match status" value="1"/>
</dbReference>
<comment type="caution">
    <text evidence="6">The sequence shown here is derived from an EMBL/GenBank/DDBJ whole genome shotgun (WGS) entry which is preliminary data.</text>
</comment>
<keyword evidence="3" id="KW-0732">Signal</keyword>
<dbReference type="RefSeq" id="WP_279992003.1">
    <property type="nucleotide sequence ID" value="NZ_DALZLU010000006.1"/>
</dbReference>
<sequence>MKNVSNTAHRRARLCLVAGLFLCSSALAADRSASFTVSDEQVTALGITMVPLSSAAPKVQAAYPAKVVMPPNADQVVSSPVTGLLTQILVLPGQAVDEGAPLLNIASSEYGQLQLDLIQTAARASLARQNAQRERSLYAEGIIAQRRVQEAGAALSEAEAALRQAQAALRLAGMRDAELERLAKTATPQFTLTVRAGRKGVINAISARPGQRVDSTSGLVEISSTESLWLEIQVPAKELVTWVEGSLVTVPGREVSARLLSSAATVDVGSQTVTVRAAVDQSATPLRPGEILSAELASADGPKGWSIPLSGVAHDGKQAYVFIRSKDGFEARPVQLIASAGTVARVSGDLNEGEQVATAGVVALKGAWIKNGEKE</sequence>
<name>A0ABD4Z1V3_9BURK</name>
<accession>A0ABD4Z1V3</accession>
<reference evidence="6 7" key="1">
    <citation type="submission" date="2022-09" db="EMBL/GenBank/DDBJ databases">
        <title>Intensive care unit water sources are persistently colonized with multi-drug resistant bacteria and are the site of extensive horizontal gene transfer of antibiotic resistance genes.</title>
        <authorList>
            <person name="Diorio-Toth L."/>
        </authorList>
    </citation>
    <scope>NUCLEOTIDE SEQUENCE [LARGE SCALE GENOMIC DNA]</scope>
    <source>
        <strain evidence="6 7">GD03967</strain>
    </source>
</reference>
<feature type="domain" description="CzcB-like alpha-helical hairpin" evidence="4">
    <location>
        <begin position="116"/>
        <end position="170"/>
    </location>
</feature>
<feature type="domain" description="CzcB-like C-terminal circularly permuted SH3-like" evidence="5">
    <location>
        <begin position="316"/>
        <end position="365"/>
    </location>
</feature>
<dbReference type="NCBIfam" id="TIGR01730">
    <property type="entry name" value="RND_mfp"/>
    <property type="match status" value="1"/>
</dbReference>
<dbReference type="InterPro" id="IPR058648">
    <property type="entry name" value="HH_CzcB-like"/>
</dbReference>
<dbReference type="Pfam" id="PF25975">
    <property type="entry name" value="CzcB_C"/>
    <property type="match status" value="1"/>
</dbReference>
<keyword evidence="2" id="KW-0813">Transport</keyword>
<evidence type="ECO:0000256" key="3">
    <source>
        <dbReference type="SAM" id="SignalP"/>
    </source>
</evidence>
<dbReference type="Proteomes" id="UP001158644">
    <property type="component" value="Unassembled WGS sequence"/>
</dbReference>
<dbReference type="Gene3D" id="2.40.30.170">
    <property type="match status" value="1"/>
</dbReference>
<evidence type="ECO:0000256" key="2">
    <source>
        <dbReference type="ARBA" id="ARBA00022448"/>
    </source>
</evidence>
<evidence type="ECO:0000259" key="4">
    <source>
        <dbReference type="Pfam" id="PF25893"/>
    </source>
</evidence>
<dbReference type="AlphaFoldDB" id="A0ABD4Z1V3"/>
<dbReference type="EMBL" id="JAOBZK010000052">
    <property type="protein sequence ID" value="MDH1181309.1"/>
    <property type="molecule type" value="Genomic_DNA"/>
</dbReference>
<dbReference type="SUPFAM" id="SSF111369">
    <property type="entry name" value="HlyD-like secretion proteins"/>
    <property type="match status" value="1"/>
</dbReference>
<organism evidence="6 7">
    <name type="scientific">Achromobacter mucicolens</name>
    <dbReference type="NCBI Taxonomy" id="1389922"/>
    <lineage>
        <taxon>Bacteria</taxon>
        <taxon>Pseudomonadati</taxon>
        <taxon>Pseudomonadota</taxon>
        <taxon>Betaproteobacteria</taxon>
        <taxon>Burkholderiales</taxon>
        <taxon>Alcaligenaceae</taxon>
        <taxon>Achromobacter</taxon>
    </lineage>
</organism>
<feature type="chain" id="PRO_5044791888" evidence="3">
    <location>
        <begin position="29"/>
        <end position="375"/>
    </location>
</feature>
<dbReference type="InterPro" id="IPR006143">
    <property type="entry name" value="RND_pump_MFP"/>
</dbReference>
<evidence type="ECO:0000313" key="7">
    <source>
        <dbReference type="Proteomes" id="UP001158644"/>
    </source>
</evidence>